<organism evidence="5 6">
    <name type="scientific">Streptomyces coeruleoprunus</name>
    <dbReference type="NCBI Taxonomy" id="285563"/>
    <lineage>
        <taxon>Bacteria</taxon>
        <taxon>Bacillati</taxon>
        <taxon>Actinomycetota</taxon>
        <taxon>Actinomycetes</taxon>
        <taxon>Kitasatosporales</taxon>
        <taxon>Streptomycetaceae</taxon>
        <taxon>Streptomyces</taxon>
    </lineage>
</organism>
<dbReference type="InterPro" id="IPR050641">
    <property type="entry name" value="RIFMO-like"/>
</dbReference>
<dbReference type="PRINTS" id="PR00420">
    <property type="entry name" value="RNGMNOXGNASE"/>
</dbReference>
<proteinExistence type="predicted"/>
<dbReference type="SUPFAM" id="SSF51905">
    <property type="entry name" value="FAD/NAD(P)-binding domain"/>
    <property type="match status" value="1"/>
</dbReference>
<dbReference type="PANTHER" id="PTHR43004">
    <property type="entry name" value="TRK SYSTEM POTASSIUM UPTAKE PROTEIN"/>
    <property type="match status" value="1"/>
</dbReference>
<dbReference type="Pfam" id="PF01494">
    <property type="entry name" value="FAD_binding_3"/>
    <property type="match status" value="1"/>
</dbReference>
<dbReference type="InterPro" id="IPR036188">
    <property type="entry name" value="FAD/NAD-bd_sf"/>
</dbReference>
<evidence type="ECO:0000256" key="1">
    <source>
        <dbReference type="ARBA" id="ARBA00001974"/>
    </source>
</evidence>
<comment type="caution">
    <text evidence="5">The sequence shown here is derived from an EMBL/GenBank/DDBJ whole genome shotgun (WGS) entry which is preliminary data.</text>
</comment>
<protein>
    <submittedName>
        <fullName evidence="5">FAD-dependent monooxygenase</fullName>
    </submittedName>
</protein>
<dbReference type="InterPro" id="IPR002938">
    <property type="entry name" value="FAD-bd"/>
</dbReference>
<dbReference type="Pfam" id="PF21274">
    <property type="entry name" value="Rng_hyd_C"/>
    <property type="match status" value="1"/>
</dbReference>
<evidence type="ECO:0000313" key="6">
    <source>
        <dbReference type="Proteomes" id="UP001595829"/>
    </source>
</evidence>
<evidence type="ECO:0000256" key="2">
    <source>
        <dbReference type="ARBA" id="ARBA00022630"/>
    </source>
</evidence>
<evidence type="ECO:0000259" key="4">
    <source>
        <dbReference type="Pfam" id="PF01494"/>
    </source>
</evidence>
<gene>
    <name evidence="5" type="ORF">ACFPM3_17465</name>
</gene>
<name>A0ABV9XGY3_9ACTN</name>
<feature type="domain" description="FAD-binding" evidence="4">
    <location>
        <begin position="8"/>
        <end position="339"/>
    </location>
</feature>
<sequence length="515" mass="55149">MTDTTGSTDVVIAGAGPTGLMLACELRLAGVDVMVVDRLAERTGESRAGGMHARTMEVLDQRGVLDRFLKAGVTQPVGHFSGLRLDFDGFQSRHPRTLVLLQSAVERLLEEWAAELGLRVHWSSEVTGIRQDDTGIEAELGGPEAARSTVRARYLVGCDGGRSAVRKLAGIAFPGTPATMTALLGDVELGDPPAESLFMQRRAGGDFSVIAFEPGWYRVITTDYGRAAGPGEPVTFEGLRESMLRVAGTDFGMHSPRWVSRFGDAARQAERYRAGRVLLAGDAAHIHFPAGGQGLNLGVQDAVNLGWKLAAVVQGRAPEDLLDSYHAERHPVAERVLHNTRAQAALSRPGPQTDALREVLGSLTRYEDVNRHLGGMITALDIQYPVGDSHPLAGRRVPDVDLTTGGGRTRVFELLRTARPALLDLCGNTELAAAAAGWADRLDLVEGRSADTHWPVWPDDETPAPAALLIRPDGHIAWAAPAGTTPDTVALRTALTTWLGDITPDLDEPAPPRSS</sequence>
<reference evidence="6" key="1">
    <citation type="journal article" date="2019" name="Int. J. Syst. Evol. Microbiol.">
        <title>The Global Catalogue of Microorganisms (GCM) 10K type strain sequencing project: providing services to taxonomists for standard genome sequencing and annotation.</title>
        <authorList>
            <consortium name="The Broad Institute Genomics Platform"/>
            <consortium name="The Broad Institute Genome Sequencing Center for Infectious Disease"/>
            <person name="Wu L."/>
            <person name="Ma J."/>
        </authorList>
    </citation>
    <scope>NUCLEOTIDE SEQUENCE [LARGE SCALE GENOMIC DNA]</scope>
    <source>
        <strain evidence="6">CGMCC 4.1648</strain>
    </source>
</reference>
<dbReference type="EMBL" id="JBHSJD010000013">
    <property type="protein sequence ID" value="MFC5023928.1"/>
    <property type="molecule type" value="Genomic_DNA"/>
</dbReference>
<keyword evidence="3" id="KW-0274">FAD</keyword>
<keyword evidence="5" id="KW-0560">Oxidoreductase</keyword>
<comment type="cofactor">
    <cofactor evidence="1">
        <name>FAD</name>
        <dbReference type="ChEBI" id="CHEBI:57692"/>
    </cofactor>
</comment>
<evidence type="ECO:0000256" key="3">
    <source>
        <dbReference type="ARBA" id="ARBA00022827"/>
    </source>
</evidence>
<dbReference type="PANTHER" id="PTHR43004:SF19">
    <property type="entry name" value="BINDING MONOOXYGENASE, PUTATIVE (JCVI)-RELATED"/>
    <property type="match status" value="1"/>
</dbReference>
<keyword evidence="2" id="KW-0285">Flavoprotein</keyword>
<dbReference type="Proteomes" id="UP001595829">
    <property type="component" value="Unassembled WGS sequence"/>
</dbReference>
<dbReference type="RefSeq" id="WP_345687037.1">
    <property type="nucleotide sequence ID" value="NZ_BAABIT010000001.1"/>
</dbReference>
<accession>A0ABV9XGY3</accession>
<keyword evidence="5" id="KW-0503">Monooxygenase</keyword>
<keyword evidence="6" id="KW-1185">Reference proteome</keyword>
<dbReference type="Gene3D" id="3.30.70.2450">
    <property type="match status" value="1"/>
</dbReference>
<evidence type="ECO:0000313" key="5">
    <source>
        <dbReference type="EMBL" id="MFC5023928.1"/>
    </source>
</evidence>
<dbReference type="Gene3D" id="3.40.30.120">
    <property type="match status" value="1"/>
</dbReference>
<dbReference type="Gene3D" id="3.50.50.60">
    <property type="entry name" value="FAD/NAD(P)-binding domain"/>
    <property type="match status" value="1"/>
</dbReference>
<dbReference type="GO" id="GO:0004497">
    <property type="term" value="F:monooxygenase activity"/>
    <property type="evidence" value="ECO:0007669"/>
    <property type="project" value="UniProtKB-KW"/>
</dbReference>